<reference evidence="3 4" key="1">
    <citation type="submission" date="2014-08" db="EMBL/GenBank/DDBJ databases">
        <title>Genome sequences of NCPPB Pectobacterium isolates.</title>
        <authorList>
            <person name="Glover R.H."/>
            <person name="Sapp M."/>
            <person name="Elphinstone J."/>
        </authorList>
    </citation>
    <scope>NUCLEOTIDE SEQUENCE [LARGE SCALE GENOMIC DNA]</scope>
    <source>
        <strain evidence="1 3">NCPPB 3701</strain>
        <strain evidence="2 4">NCPPB3702</strain>
    </source>
</reference>
<dbReference type="Proteomes" id="UP000029436">
    <property type="component" value="Unassembled WGS sequence"/>
</dbReference>
<dbReference type="EMBL" id="JQOH01000001">
    <property type="protein sequence ID" value="KGA30373.1"/>
    <property type="molecule type" value="Genomic_DNA"/>
</dbReference>
<keyword evidence="4" id="KW-1185">Reference proteome</keyword>
<accession>A0AAW3EGN2</accession>
<protein>
    <submittedName>
        <fullName evidence="1">Uncharacterized protein</fullName>
    </submittedName>
</protein>
<evidence type="ECO:0000313" key="3">
    <source>
        <dbReference type="Proteomes" id="UP000029257"/>
    </source>
</evidence>
<evidence type="ECO:0000313" key="1">
    <source>
        <dbReference type="EMBL" id="KFX05520.1"/>
    </source>
</evidence>
<dbReference type="Proteomes" id="UP000029257">
    <property type="component" value="Unassembled WGS sequence"/>
</dbReference>
<sequence>MVEQLRGCSMQNDVLKYHSSRNNCFGWGYDIGPDTSSAYYLMVCRFMLFIRFPSEADNFWFVSKFLSIAS</sequence>
<dbReference type="EMBL" id="JQHP01000006">
    <property type="protein sequence ID" value="KFX05520.1"/>
    <property type="molecule type" value="Genomic_DNA"/>
</dbReference>
<comment type="caution">
    <text evidence="1">The sequence shown here is derived from an EMBL/GenBank/DDBJ whole genome shotgun (WGS) entry which is preliminary data.</text>
</comment>
<gene>
    <name evidence="1" type="ORF">JV38_12550</name>
    <name evidence="2" type="ORF">KU73_00170</name>
</gene>
<organism evidence="1 3">
    <name type="scientific">Pectobacterium wasabiae</name>
    <dbReference type="NCBI Taxonomy" id="55208"/>
    <lineage>
        <taxon>Bacteria</taxon>
        <taxon>Pseudomonadati</taxon>
        <taxon>Pseudomonadota</taxon>
        <taxon>Gammaproteobacteria</taxon>
        <taxon>Enterobacterales</taxon>
        <taxon>Pectobacteriaceae</taxon>
        <taxon>Pectobacterium</taxon>
    </lineage>
</organism>
<dbReference type="AlphaFoldDB" id="A0AAW3EGN2"/>
<name>A0AAW3EGN2_9GAMM</name>
<evidence type="ECO:0000313" key="2">
    <source>
        <dbReference type="EMBL" id="KGA30373.1"/>
    </source>
</evidence>
<evidence type="ECO:0000313" key="4">
    <source>
        <dbReference type="Proteomes" id="UP000029436"/>
    </source>
</evidence>
<proteinExistence type="predicted"/>